<evidence type="ECO:0000313" key="3">
    <source>
        <dbReference type="Proteomes" id="UP001153076"/>
    </source>
</evidence>
<dbReference type="OrthoDB" id="2919534at2759"/>
<evidence type="ECO:0000313" key="2">
    <source>
        <dbReference type="EMBL" id="KAJ8429898.1"/>
    </source>
</evidence>
<organism evidence="2 3">
    <name type="scientific">Carnegiea gigantea</name>
    <dbReference type="NCBI Taxonomy" id="171969"/>
    <lineage>
        <taxon>Eukaryota</taxon>
        <taxon>Viridiplantae</taxon>
        <taxon>Streptophyta</taxon>
        <taxon>Embryophyta</taxon>
        <taxon>Tracheophyta</taxon>
        <taxon>Spermatophyta</taxon>
        <taxon>Magnoliopsida</taxon>
        <taxon>eudicotyledons</taxon>
        <taxon>Gunneridae</taxon>
        <taxon>Pentapetalae</taxon>
        <taxon>Caryophyllales</taxon>
        <taxon>Cactineae</taxon>
        <taxon>Cactaceae</taxon>
        <taxon>Cactoideae</taxon>
        <taxon>Echinocereeae</taxon>
        <taxon>Carnegiea</taxon>
    </lineage>
</organism>
<dbReference type="Proteomes" id="UP001153076">
    <property type="component" value="Unassembled WGS sequence"/>
</dbReference>
<protein>
    <submittedName>
        <fullName evidence="2">Uncharacterized protein</fullName>
    </submittedName>
</protein>
<reference evidence="2" key="1">
    <citation type="submission" date="2022-04" db="EMBL/GenBank/DDBJ databases">
        <title>Carnegiea gigantea Genome sequencing and assembly v2.</title>
        <authorList>
            <person name="Copetti D."/>
            <person name="Sanderson M.J."/>
            <person name="Burquez A."/>
            <person name="Wojciechowski M.F."/>
        </authorList>
    </citation>
    <scope>NUCLEOTIDE SEQUENCE</scope>
    <source>
        <strain evidence="2">SGP5-SGP5p</strain>
        <tissue evidence="2">Aerial part</tissue>
    </source>
</reference>
<dbReference type="AlphaFoldDB" id="A0A9Q1Q5M7"/>
<sequence>MVDALKNFMSTMTNASMLPVTKQVKKAIDAASSARPLPHFDYASTTGYEPSRGHIPVVAHCRSDEKGTADHEESTVASPLGQMPEPGRTSKLNHGLNVVCDPFSVYCLEHPMLKRPSLMTSAPKPHNVRKYYEFHEQNGRMTTECQELRKAFHELADKGQINRFLKRGPRFLQKERKPVRPEAREKECSTKIVATIAKGYVEGSHGRAGELIYSTHDGARGGESPHITSPHNDPLVVEIEVVSAIVRRILIDTGSLENRPLGTSYLGLRGARSKPHRDDPPSTFGDKTKVRNLEVDFLVVDVLTTYNVILGRPILHKVKVVIASYLLQLQFKANDGSVGKLQGDQRMARECYLASIQPLVERWAEHQVRPGTYRLETFGGIPIPRTWHSSNLRKYYQQ</sequence>
<dbReference type="EMBL" id="JAKOGI010000847">
    <property type="protein sequence ID" value="KAJ8429898.1"/>
    <property type="molecule type" value="Genomic_DNA"/>
</dbReference>
<feature type="region of interest" description="Disordered" evidence="1">
    <location>
        <begin position="267"/>
        <end position="286"/>
    </location>
</feature>
<keyword evidence="3" id="KW-1185">Reference proteome</keyword>
<gene>
    <name evidence="2" type="ORF">Cgig2_008783</name>
</gene>
<name>A0A9Q1Q5M7_9CARY</name>
<feature type="region of interest" description="Disordered" evidence="1">
    <location>
        <begin position="64"/>
        <end position="87"/>
    </location>
</feature>
<evidence type="ECO:0000256" key="1">
    <source>
        <dbReference type="SAM" id="MobiDB-lite"/>
    </source>
</evidence>
<accession>A0A9Q1Q5M7</accession>
<dbReference type="PANTHER" id="PTHR33240">
    <property type="entry name" value="OS08G0508500 PROTEIN"/>
    <property type="match status" value="1"/>
</dbReference>
<feature type="compositionally biased region" description="Basic and acidic residues" evidence="1">
    <location>
        <begin position="64"/>
        <end position="74"/>
    </location>
</feature>
<comment type="caution">
    <text evidence="2">The sequence shown here is derived from an EMBL/GenBank/DDBJ whole genome shotgun (WGS) entry which is preliminary data.</text>
</comment>
<dbReference type="PANTHER" id="PTHR33240:SF17">
    <property type="entry name" value="EUKARYOTIC PEPTIDE CHAIN RELEASE FACTOR GTP-BINDING SUBUNIT-LIKE"/>
    <property type="match status" value="1"/>
</dbReference>
<feature type="compositionally biased region" description="Basic and acidic residues" evidence="1">
    <location>
        <begin position="276"/>
        <end position="286"/>
    </location>
</feature>
<proteinExistence type="predicted"/>